<keyword evidence="6" id="KW-0238">DNA-binding</keyword>
<evidence type="ECO:0000256" key="1">
    <source>
        <dbReference type="ARBA" id="ARBA00004123"/>
    </source>
</evidence>
<dbReference type="SUPFAM" id="SSF57667">
    <property type="entry name" value="beta-beta-alpha zinc fingers"/>
    <property type="match status" value="1"/>
</dbReference>
<dbReference type="GO" id="GO:0008270">
    <property type="term" value="F:zinc ion binding"/>
    <property type="evidence" value="ECO:0007669"/>
    <property type="project" value="UniProtKB-KW"/>
</dbReference>
<dbReference type="GO" id="GO:0046983">
    <property type="term" value="F:protein dimerization activity"/>
    <property type="evidence" value="ECO:0007669"/>
    <property type="project" value="InterPro"/>
</dbReference>
<dbReference type="GO" id="GO:0009791">
    <property type="term" value="P:post-embryonic development"/>
    <property type="evidence" value="ECO:0007669"/>
    <property type="project" value="UniProtKB-ARBA"/>
</dbReference>
<evidence type="ECO:0000256" key="4">
    <source>
        <dbReference type="ARBA" id="ARBA00022833"/>
    </source>
</evidence>
<evidence type="ECO:0000313" key="13">
    <source>
        <dbReference type="Proteomes" id="UP001151699"/>
    </source>
</evidence>
<comment type="caution">
    <text evidence="12">The sequence shown here is derived from an EMBL/GenBank/DDBJ whole genome shotgun (WGS) entry which is preliminary data.</text>
</comment>
<keyword evidence="2" id="KW-0479">Metal-binding</keyword>
<feature type="compositionally biased region" description="Acidic residues" evidence="10">
    <location>
        <begin position="14"/>
        <end position="24"/>
    </location>
</feature>
<comment type="subcellular location">
    <subcellularLocation>
        <location evidence="1">Nucleus</location>
    </subcellularLocation>
</comment>
<proteinExistence type="predicted"/>
<dbReference type="PANTHER" id="PTHR46481:SF10">
    <property type="entry name" value="ZINC FINGER BED DOMAIN-CONTAINING PROTEIN 39"/>
    <property type="match status" value="1"/>
</dbReference>
<feature type="domain" description="BED-type" evidence="11">
    <location>
        <begin position="38"/>
        <end position="97"/>
    </location>
</feature>
<feature type="region of interest" description="Disordered" evidence="10">
    <location>
        <begin position="1"/>
        <end position="26"/>
    </location>
</feature>
<evidence type="ECO:0000256" key="10">
    <source>
        <dbReference type="SAM" id="MobiDB-lite"/>
    </source>
</evidence>
<dbReference type="EMBL" id="WJQU01000001">
    <property type="protein sequence ID" value="KAJ6648390.1"/>
    <property type="molecule type" value="Genomic_DNA"/>
</dbReference>
<dbReference type="AlphaFoldDB" id="A0A9Q0NDM8"/>
<reference evidence="12" key="1">
    <citation type="submission" date="2022-07" db="EMBL/GenBank/DDBJ databases">
        <authorList>
            <person name="Trinca V."/>
            <person name="Uliana J.V.C."/>
            <person name="Torres T.T."/>
            <person name="Ward R.J."/>
            <person name="Monesi N."/>
        </authorList>
    </citation>
    <scope>NUCLEOTIDE SEQUENCE</scope>
    <source>
        <strain evidence="12">HSMRA1968</strain>
        <tissue evidence="12">Whole embryos</tissue>
    </source>
</reference>
<dbReference type="GO" id="GO:0003677">
    <property type="term" value="F:DNA binding"/>
    <property type="evidence" value="ECO:0007669"/>
    <property type="project" value="UniProtKB-KW"/>
</dbReference>
<dbReference type="InterPro" id="IPR052035">
    <property type="entry name" value="ZnF_BED_domain_contain"/>
</dbReference>
<keyword evidence="8" id="KW-0539">Nucleus</keyword>
<keyword evidence="4" id="KW-0862">Zinc</keyword>
<keyword evidence="13" id="KW-1185">Reference proteome</keyword>
<evidence type="ECO:0000313" key="12">
    <source>
        <dbReference type="EMBL" id="KAJ6648390.1"/>
    </source>
</evidence>
<dbReference type="OrthoDB" id="7764752at2759"/>
<accession>A0A9Q0NDM8</accession>
<name>A0A9Q0NDM8_9DIPT</name>
<dbReference type="Pfam" id="PF02892">
    <property type="entry name" value="zf-BED"/>
    <property type="match status" value="1"/>
</dbReference>
<dbReference type="Proteomes" id="UP001151699">
    <property type="component" value="Chromosome A"/>
</dbReference>
<dbReference type="SUPFAM" id="SSF140996">
    <property type="entry name" value="Hermes dimerisation domain"/>
    <property type="match status" value="1"/>
</dbReference>
<sequence length="560" mass="65001">METSENVETKTDDEMSEGNYEVDVDNPVGGVSGTKKVKLRSIVWTQSHFYQMKRNGIKYGVCNYCRKEYKLSGGANSTTGNMLKHLQRKHVDKLDQADKDGQEDKAFIFSQDNFRKALLKWLVVCDEPFKAVQTEAFAEVVKTLNPDAVLYSDKTMRADLIDTFNEKLNELKVRLSQIPGKLAVTMDGWTSKNMLSFLAIRAHWLDEQWNYQSQLLDFCHIDGSHSEETFKDLFWKSLQLLEVPLDKIISITVDNASSNDTFFDQLEDIFDILADDQHIRCLAHIINLAAQDMLKSLNYFTSDPDEEPPQAEGECEDELNNEVLEDIDLDAEIIDCDESELSQEDNENTIIKLRTLVRKIRKSVQLRQKLKKMCSIYVLKYLTPILDVMTRWNSTYDMILRAEYLKVPLKMLFSGEKSLASLRITDRQWLELSEVKKVLQKFYRATQLISMERHSTIDAYLPTLDWLIENYENDDSVPDGKQNNEDEDEELFSHMFKRLKQDPVHSEIQKFLSLPLPDRKTKPIDYWSSRNIQDEFPKLSKMARDILPIQSASVAVERDF</sequence>
<dbReference type="PANTHER" id="PTHR46481">
    <property type="entry name" value="ZINC FINGER BED DOMAIN-CONTAINING PROTEIN 4"/>
    <property type="match status" value="1"/>
</dbReference>
<keyword evidence="7" id="KW-0804">Transcription</keyword>
<dbReference type="InterPro" id="IPR036236">
    <property type="entry name" value="Znf_C2H2_sf"/>
</dbReference>
<evidence type="ECO:0000256" key="2">
    <source>
        <dbReference type="ARBA" id="ARBA00022723"/>
    </source>
</evidence>
<keyword evidence="5" id="KW-0805">Transcription regulation</keyword>
<feature type="non-terminal residue" evidence="12">
    <location>
        <position position="560"/>
    </location>
</feature>
<dbReference type="SUPFAM" id="SSF53098">
    <property type="entry name" value="Ribonuclease H-like"/>
    <property type="match status" value="1"/>
</dbReference>
<evidence type="ECO:0000256" key="9">
    <source>
        <dbReference type="PROSITE-ProRule" id="PRU00027"/>
    </source>
</evidence>
<keyword evidence="3 9" id="KW-0863">Zinc-finger</keyword>
<dbReference type="InterPro" id="IPR008906">
    <property type="entry name" value="HATC_C_dom"/>
</dbReference>
<dbReference type="InterPro" id="IPR003656">
    <property type="entry name" value="Znf_BED"/>
</dbReference>
<evidence type="ECO:0000256" key="8">
    <source>
        <dbReference type="ARBA" id="ARBA00023242"/>
    </source>
</evidence>
<dbReference type="Pfam" id="PF05699">
    <property type="entry name" value="Dimer_Tnp_hAT"/>
    <property type="match status" value="1"/>
</dbReference>
<organism evidence="12 13">
    <name type="scientific">Pseudolycoriella hygida</name>
    <dbReference type="NCBI Taxonomy" id="35572"/>
    <lineage>
        <taxon>Eukaryota</taxon>
        <taxon>Metazoa</taxon>
        <taxon>Ecdysozoa</taxon>
        <taxon>Arthropoda</taxon>
        <taxon>Hexapoda</taxon>
        <taxon>Insecta</taxon>
        <taxon>Pterygota</taxon>
        <taxon>Neoptera</taxon>
        <taxon>Endopterygota</taxon>
        <taxon>Diptera</taxon>
        <taxon>Nematocera</taxon>
        <taxon>Sciaroidea</taxon>
        <taxon>Sciaridae</taxon>
        <taxon>Pseudolycoriella</taxon>
    </lineage>
</organism>
<dbReference type="InterPro" id="IPR012337">
    <property type="entry name" value="RNaseH-like_sf"/>
</dbReference>
<gene>
    <name evidence="12" type="primary">TRA1_21</name>
    <name evidence="12" type="ORF">Bhyg_03618</name>
</gene>
<evidence type="ECO:0000256" key="7">
    <source>
        <dbReference type="ARBA" id="ARBA00023163"/>
    </source>
</evidence>
<dbReference type="GO" id="GO:0005634">
    <property type="term" value="C:nucleus"/>
    <property type="evidence" value="ECO:0007669"/>
    <property type="project" value="UniProtKB-SubCell"/>
</dbReference>
<evidence type="ECO:0000259" key="11">
    <source>
        <dbReference type="PROSITE" id="PS50808"/>
    </source>
</evidence>
<dbReference type="SMART" id="SM00614">
    <property type="entry name" value="ZnF_BED"/>
    <property type="match status" value="1"/>
</dbReference>
<protein>
    <submittedName>
        <fullName evidence="12">AC transposase</fullName>
    </submittedName>
</protein>
<evidence type="ECO:0000256" key="3">
    <source>
        <dbReference type="ARBA" id="ARBA00022771"/>
    </source>
</evidence>
<evidence type="ECO:0000256" key="5">
    <source>
        <dbReference type="ARBA" id="ARBA00023015"/>
    </source>
</evidence>
<dbReference type="PROSITE" id="PS50808">
    <property type="entry name" value="ZF_BED"/>
    <property type="match status" value="1"/>
</dbReference>
<evidence type="ECO:0000256" key="6">
    <source>
        <dbReference type="ARBA" id="ARBA00023125"/>
    </source>
</evidence>